<protein>
    <recommendedName>
        <fullName evidence="14">NodB homology domain-containing protein</fullName>
    </recommendedName>
</protein>
<evidence type="ECO:0000259" key="10">
    <source>
        <dbReference type="PROSITE" id="PS50941"/>
    </source>
</evidence>
<dbReference type="Proteomes" id="UP000054302">
    <property type="component" value="Unassembled WGS sequence"/>
</dbReference>
<comment type="caution">
    <text evidence="8">Lacks conserved residue(s) required for the propagation of feature annotation.</text>
</comment>
<dbReference type="SUPFAM" id="SSF57016">
    <property type="entry name" value="Plant lectins/antimicrobial peptides"/>
    <property type="match status" value="3"/>
</dbReference>
<evidence type="ECO:0000256" key="3">
    <source>
        <dbReference type="ARBA" id="ARBA00022723"/>
    </source>
</evidence>
<keyword evidence="7" id="KW-0170">Cobalt</keyword>
<evidence type="ECO:0000256" key="2">
    <source>
        <dbReference type="ARBA" id="ARBA00022669"/>
    </source>
</evidence>
<accession>A0A0D1WRB7</accession>
<keyword evidence="8" id="KW-1015">Disulfide bond</keyword>
<dbReference type="Gene3D" id="3.20.20.370">
    <property type="entry name" value="Glycoside hydrolase/deacetylase"/>
    <property type="match status" value="1"/>
</dbReference>
<feature type="domain" description="NodB homology" evidence="11">
    <location>
        <begin position="217"/>
        <end position="411"/>
    </location>
</feature>
<dbReference type="AlphaFoldDB" id="A0A0D1WRB7"/>
<feature type="compositionally biased region" description="Polar residues" evidence="9">
    <location>
        <begin position="436"/>
        <end position="451"/>
    </location>
</feature>
<dbReference type="OMA" id="WPAVMRR"/>
<dbReference type="GeneID" id="27324024"/>
<feature type="disulfide bond" evidence="8">
    <location>
        <begin position="92"/>
        <end position="104"/>
    </location>
</feature>
<feature type="disulfide bond" evidence="8">
    <location>
        <begin position="147"/>
        <end position="159"/>
    </location>
</feature>
<dbReference type="GO" id="GO:0005975">
    <property type="term" value="P:carbohydrate metabolic process"/>
    <property type="evidence" value="ECO:0007669"/>
    <property type="project" value="InterPro"/>
</dbReference>
<dbReference type="GO" id="GO:0046872">
    <property type="term" value="F:metal ion binding"/>
    <property type="evidence" value="ECO:0007669"/>
    <property type="project" value="UniProtKB-KW"/>
</dbReference>
<feature type="region of interest" description="Disordered" evidence="9">
    <location>
        <begin position="430"/>
        <end position="454"/>
    </location>
</feature>
<feature type="disulfide bond" evidence="8">
    <location>
        <begin position="138"/>
        <end position="153"/>
    </location>
</feature>
<evidence type="ECO:0008006" key="14">
    <source>
        <dbReference type="Google" id="ProtNLM"/>
    </source>
</evidence>
<evidence type="ECO:0000313" key="12">
    <source>
        <dbReference type="EMBL" id="KIV91665.1"/>
    </source>
</evidence>
<keyword evidence="3" id="KW-0479">Metal-binding</keyword>
<feature type="disulfide bond" evidence="8">
    <location>
        <begin position="97"/>
        <end position="111"/>
    </location>
</feature>
<dbReference type="EMBL" id="KN847523">
    <property type="protein sequence ID" value="KIV91665.1"/>
    <property type="molecule type" value="Genomic_DNA"/>
</dbReference>
<evidence type="ECO:0000259" key="11">
    <source>
        <dbReference type="PROSITE" id="PS51677"/>
    </source>
</evidence>
<evidence type="ECO:0000256" key="9">
    <source>
        <dbReference type="SAM" id="MobiDB-lite"/>
    </source>
</evidence>
<keyword evidence="4" id="KW-0732">Signal</keyword>
<dbReference type="Pfam" id="PF01522">
    <property type="entry name" value="Polysacc_deac_1"/>
    <property type="match status" value="1"/>
</dbReference>
<evidence type="ECO:0000256" key="6">
    <source>
        <dbReference type="ARBA" id="ARBA00023277"/>
    </source>
</evidence>
<evidence type="ECO:0000256" key="4">
    <source>
        <dbReference type="ARBA" id="ARBA00022729"/>
    </source>
</evidence>
<evidence type="ECO:0000256" key="5">
    <source>
        <dbReference type="ARBA" id="ARBA00022801"/>
    </source>
</evidence>
<feature type="domain" description="Chitin-binding type-1" evidence="10">
    <location>
        <begin position="135"/>
        <end position="181"/>
    </location>
</feature>
<name>A0A0D1WRB7_EXOME</name>
<dbReference type="PROSITE" id="PS50941">
    <property type="entry name" value="CHIT_BIND_I_2"/>
    <property type="match status" value="3"/>
</dbReference>
<dbReference type="Gene3D" id="3.30.60.10">
    <property type="entry name" value="Endochitinase-like"/>
    <property type="match status" value="3"/>
</dbReference>
<dbReference type="InterPro" id="IPR011330">
    <property type="entry name" value="Glyco_hydro/deAcase_b/a-brl"/>
</dbReference>
<dbReference type="OrthoDB" id="407355at2759"/>
<dbReference type="STRING" id="212818.A0A0D1WRB7"/>
<evidence type="ECO:0000256" key="7">
    <source>
        <dbReference type="ARBA" id="ARBA00023285"/>
    </source>
</evidence>
<dbReference type="GO" id="GO:0008061">
    <property type="term" value="F:chitin binding"/>
    <property type="evidence" value="ECO:0007669"/>
    <property type="project" value="UniProtKB-UniRule"/>
</dbReference>
<keyword evidence="2 8" id="KW-0147">Chitin-binding</keyword>
<keyword evidence="6" id="KW-0119">Carbohydrate metabolism</keyword>
<feature type="domain" description="Chitin-binding type-1" evidence="10">
    <location>
        <begin position="73"/>
        <end position="124"/>
    </location>
</feature>
<gene>
    <name evidence="12" type="ORF">PV10_06179</name>
</gene>
<dbReference type="InterPro" id="IPR036861">
    <property type="entry name" value="Endochitinase-like_sf"/>
</dbReference>
<dbReference type="PANTHER" id="PTHR46471:SF2">
    <property type="entry name" value="CHITIN DEACETYLASE-RELATED"/>
    <property type="match status" value="1"/>
</dbReference>
<feature type="disulfide bond" evidence="8">
    <location>
        <begin position="152"/>
        <end position="166"/>
    </location>
</feature>
<feature type="disulfide bond" evidence="8">
    <location>
        <begin position="36"/>
        <end position="50"/>
    </location>
</feature>
<dbReference type="SUPFAM" id="SSF88713">
    <property type="entry name" value="Glycoside hydrolase/deacetylase"/>
    <property type="match status" value="1"/>
</dbReference>
<reference evidence="12 13" key="1">
    <citation type="submission" date="2015-01" db="EMBL/GenBank/DDBJ databases">
        <title>The Genome Sequence of Exophiala mesophila CBS40295.</title>
        <authorList>
            <consortium name="The Broad Institute Genomics Platform"/>
            <person name="Cuomo C."/>
            <person name="de Hoog S."/>
            <person name="Gorbushina A."/>
            <person name="Stielow B."/>
            <person name="Teixiera M."/>
            <person name="Abouelleil A."/>
            <person name="Chapman S.B."/>
            <person name="Priest M."/>
            <person name="Young S.K."/>
            <person name="Wortman J."/>
            <person name="Nusbaum C."/>
            <person name="Birren B."/>
        </authorList>
    </citation>
    <scope>NUCLEOTIDE SEQUENCE [LARGE SCALE GENOMIC DNA]</scope>
    <source>
        <strain evidence="12 13">CBS 40295</strain>
    </source>
</reference>
<dbReference type="InterPro" id="IPR002509">
    <property type="entry name" value="NODB_dom"/>
</dbReference>
<dbReference type="InterPro" id="IPR018371">
    <property type="entry name" value="Chitin-binding_1_CS"/>
</dbReference>
<evidence type="ECO:0000256" key="1">
    <source>
        <dbReference type="ARBA" id="ARBA00001941"/>
    </source>
</evidence>
<dbReference type="PANTHER" id="PTHR46471">
    <property type="entry name" value="CHITIN DEACETYLASE"/>
    <property type="match status" value="1"/>
</dbReference>
<dbReference type="Pfam" id="PF00187">
    <property type="entry name" value="Chitin_bind_1"/>
    <property type="match status" value="1"/>
</dbReference>
<comment type="cofactor">
    <cofactor evidence="1">
        <name>Co(2+)</name>
        <dbReference type="ChEBI" id="CHEBI:48828"/>
    </cofactor>
</comment>
<keyword evidence="5" id="KW-0378">Hydrolase</keyword>
<dbReference type="GO" id="GO:0016810">
    <property type="term" value="F:hydrolase activity, acting on carbon-nitrogen (but not peptide) bonds"/>
    <property type="evidence" value="ECO:0007669"/>
    <property type="project" value="InterPro"/>
</dbReference>
<feature type="domain" description="Chitin-binding type-1" evidence="10">
    <location>
        <begin position="16"/>
        <end position="63"/>
    </location>
</feature>
<dbReference type="CDD" id="cd00035">
    <property type="entry name" value="ChtBD1"/>
    <property type="match status" value="2"/>
</dbReference>
<dbReference type="InterPro" id="IPR001002">
    <property type="entry name" value="Chitin-bd_1"/>
</dbReference>
<organism evidence="12 13">
    <name type="scientific">Exophiala mesophila</name>
    <name type="common">Black yeast-like fungus</name>
    <dbReference type="NCBI Taxonomy" id="212818"/>
    <lineage>
        <taxon>Eukaryota</taxon>
        <taxon>Fungi</taxon>
        <taxon>Dikarya</taxon>
        <taxon>Ascomycota</taxon>
        <taxon>Pezizomycotina</taxon>
        <taxon>Eurotiomycetes</taxon>
        <taxon>Chaetothyriomycetidae</taxon>
        <taxon>Chaetothyriales</taxon>
        <taxon>Herpotrichiellaceae</taxon>
        <taxon>Exophiala</taxon>
    </lineage>
</organism>
<dbReference type="PROSITE" id="PS51677">
    <property type="entry name" value="NODB"/>
    <property type="match status" value="1"/>
</dbReference>
<evidence type="ECO:0000256" key="8">
    <source>
        <dbReference type="PROSITE-ProRule" id="PRU00261"/>
    </source>
</evidence>
<keyword evidence="13" id="KW-1185">Reference proteome</keyword>
<dbReference type="HOGENOM" id="CLU_021264_11_0_1"/>
<evidence type="ECO:0000313" key="13">
    <source>
        <dbReference type="Proteomes" id="UP000054302"/>
    </source>
</evidence>
<dbReference type="VEuPathDB" id="FungiDB:PV10_06179"/>
<dbReference type="CDD" id="cd11618">
    <property type="entry name" value="ChtBD1_1"/>
    <property type="match status" value="1"/>
</dbReference>
<dbReference type="RefSeq" id="XP_016223239.1">
    <property type="nucleotide sequence ID" value="XM_016370946.1"/>
</dbReference>
<dbReference type="PROSITE" id="PS00026">
    <property type="entry name" value="CHIT_BIND_I_1"/>
    <property type="match status" value="1"/>
</dbReference>
<proteinExistence type="predicted"/>
<dbReference type="SMART" id="SM00270">
    <property type="entry name" value="ChtBD1"/>
    <property type="match status" value="3"/>
</dbReference>
<sequence length="493" mass="53596">MSPLLSHGFVRAVDTEPRCGKDLGTCNPNDLNSGWCCSKHGFCGDGSLYCGVGCQDGYGKCDLASSGNKPPKVKLCGTNHKGNGSNSEGSHCSTGDCCSKDGKCGTGKDYCESGCQALFGNCTSTTSTSSTNSTSTRCGAQYGSKKCPNNQCCSMNGYCGVGKDFCAVPDKCQHKYGFCDSDIKPQETEYFNSSADDRSHVGVVPYGKFIRTCQVPRVLGLSFDDGPSENTADLLDVLQDYNVRATFFVTGVSGGKGAIDQTDKWRELILRMVDEGHQVASHTWSHRNLDNLTSSQRWSEMVKLEQALFNIIGKYSNYVRPPYVQCNESSGCLKDLGDLGYHVIGWSIDSSDYRHENDLDAMIREFDASFDAIDPETGSAIIIQHDTIRKSAIDLTKHIINRAQEKGFFPVPVSQCVGDEPEQSYRVAVKTDQRNETATTNESDSTPTPESSAAKVAPFRWSRYLVSLFGSARAYSSAPVPLAIPPKKAKTEL</sequence>